<keyword evidence="2" id="KW-1185">Reference proteome</keyword>
<evidence type="ECO:0000313" key="2">
    <source>
        <dbReference type="Proteomes" id="UP000324222"/>
    </source>
</evidence>
<dbReference type="AlphaFoldDB" id="A0A5B7FKK1"/>
<dbReference type="EMBL" id="VSRR010006500">
    <property type="protein sequence ID" value="MPC44934.1"/>
    <property type="molecule type" value="Genomic_DNA"/>
</dbReference>
<evidence type="ECO:0000313" key="1">
    <source>
        <dbReference type="EMBL" id="MPC44934.1"/>
    </source>
</evidence>
<accession>A0A5B7FKK1</accession>
<dbReference type="Proteomes" id="UP000324222">
    <property type="component" value="Unassembled WGS sequence"/>
</dbReference>
<proteinExistence type="predicted"/>
<sequence length="75" mass="8639">MGIAAVRQQQTHNATYCNYCDIHYNFATEEGQQGQKKNRLEKKVHMSAGFYKEEKRQPKLGSKCLDTSLLKEDNS</sequence>
<comment type="caution">
    <text evidence="1">The sequence shown here is derived from an EMBL/GenBank/DDBJ whole genome shotgun (WGS) entry which is preliminary data.</text>
</comment>
<gene>
    <name evidence="1" type="ORF">E2C01_038616</name>
</gene>
<reference evidence="1 2" key="1">
    <citation type="submission" date="2019-05" db="EMBL/GenBank/DDBJ databases">
        <title>Another draft genome of Portunus trituberculatus and its Hox gene families provides insights of decapod evolution.</title>
        <authorList>
            <person name="Jeong J.-H."/>
            <person name="Song I."/>
            <person name="Kim S."/>
            <person name="Choi T."/>
            <person name="Kim D."/>
            <person name="Ryu S."/>
            <person name="Kim W."/>
        </authorList>
    </citation>
    <scope>NUCLEOTIDE SEQUENCE [LARGE SCALE GENOMIC DNA]</scope>
    <source>
        <tissue evidence="1">Muscle</tissue>
    </source>
</reference>
<organism evidence="1 2">
    <name type="scientific">Portunus trituberculatus</name>
    <name type="common">Swimming crab</name>
    <name type="synonym">Neptunus trituberculatus</name>
    <dbReference type="NCBI Taxonomy" id="210409"/>
    <lineage>
        <taxon>Eukaryota</taxon>
        <taxon>Metazoa</taxon>
        <taxon>Ecdysozoa</taxon>
        <taxon>Arthropoda</taxon>
        <taxon>Crustacea</taxon>
        <taxon>Multicrustacea</taxon>
        <taxon>Malacostraca</taxon>
        <taxon>Eumalacostraca</taxon>
        <taxon>Eucarida</taxon>
        <taxon>Decapoda</taxon>
        <taxon>Pleocyemata</taxon>
        <taxon>Brachyura</taxon>
        <taxon>Eubrachyura</taxon>
        <taxon>Portunoidea</taxon>
        <taxon>Portunidae</taxon>
        <taxon>Portuninae</taxon>
        <taxon>Portunus</taxon>
    </lineage>
</organism>
<name>A0A5B7FKK1_PORTR</name>
<protein>
    <submittedName>
        <fullName evidence="1">Uncharacterized protein</fullName>
    </submittedName>
</protein>